<dbReference type="AlphaFoldDB" id="A0A6A6AGT0"/>
<gene>
    <name evidence="1" type="ORF">P153DRAFT_291506</name>
</gene>
<dbReference type="GeneID" id="54404204"/>
<dbReference type="EMBL" id="ML977506">
    <property type="protein sequence ID" value="KAF2129641.1"/>
    <property type="molecule type" value="Genomic_DNA"/>
</dbReference>
<dbReference type="Proteomes" id="UP000799771">
    <property type="component" value="Unassembled WGS sequence"/>
</dbReference>
<keyword evidence="2" id="KW-1185">Reference proteome</keyword>
<proteinExistence type="predicted"/>
<dbReference type="RefSeq" id="XP_033524030.1">
    <property type="nucleotide sequence ID" value="XM_033663772.1"/>
</dbReference>
<dbReference type="OrthoDB" id="289162at2759"/>
<organism evidence="1 2">
    <name type="scientific">Dothidotthia symphoricarpi CBS 119687</name>
    <dbReference type="NCBI Taxonomy" id="1392245"/>
    <lineage>
        <taxon>Eukaryota</taxon>
        <taxon>Fungi</taxon>
        <taxon>Dikarya</taxon>
        <taxon>Ascomycota</taxon>
        <taxon>Pezizomycotina</taxon>
        <taxon>Dothideomycetes</taxon>
        <taxon>Pleosporomycetidae</taxon>
        <taxon>Pleosporales</taxon>
        <taxon>Dothidotthiaceae</taxon>
        <taxon>Dothidotthia</taxon>
    </lineage>
</organism>
<protein>
    <submittedName>
        <fullName evidence="1">Uncharacterized protein</fullName>
    </submittedName>
</protein>
<reference evidence="1" key="1">
    <citation type="journal article" date="2020" name="Stud. Mycol.">
        <title>101 Dothideomycetes genomes: a test case for predicting lifestyles and emergence of pathogens.</title>
        <authorList>
            <person name="Haridas S."/>
            <person name="Albert R."/>
            <person name="Binder M."/>
            <person name="Bloem J."/>
            <person name="Labutti K."/>
            <person name="Salamov A."/>
            <person name="Andreopoulos B."/>
            <person name="Baker S."/>
            <person name="Barry K."/>
            <person name="Bills G."/>
            <person name="Bluhm B."/>
            <person name="Cannon C."/>
            <person name="Castanera R."/>
            <person name="Culley D."/>
            <person name="Daum C."/>
            <person name="Ezra D."/>
            <person name="Gonzalez J."/>
            <person name="Henrissat B."/>
            <person name="Kuo A."/>
            <person name="Liang C."/>
            <person name="Lipzen A."/>
            <person name="Lutzoni F."/>
            <person name="Magnuson J."/>
            <person name="Mondo S."/>
            <person name="Nolan M."/>
            <person name="Ohm R."/>
            <person name="Pangilinan J."/>
            <person name="Park H.-J."/>
            <person name="Ramirez L."/>
            <person name="Alfaro M."/>
            <person name="Sun H."/>
            <person name="Tritt A."/>
            <person name="Yoshinaga Y."/>
            <person name="Zwiers L.-H."/>
            <person name="Turgeon B."/>
            <person name="Goodwin S."/>
            <person name="Spatafora J."/>
            <person name="Crous P."/>
            <person name="Grigoriev I."/>
        </authorList>
    </citation>
    <scope>NUCLEOTIDE SEQUENCE</scope>
    <source>
        <strain evidence="1">CBS 119687</strain>
    </source>
</reference>
<evidence type="ECO:0000313" key="1">
    <source>
        <dbReference type="EMBL" id="KAF2129641.1"/>
    </source>
</evidence>
<evidence type="ECO:0000313" key="2">
    <source>
        <dbReference type="Proteomes" id="UP000799771"/>
    </source>
</evidence>
<name>A0A6A6AGT0_9PLEO</name>
<sequence length="54" mass="5983">MGDRFRARVSGITFNPRHASFGRNYTRGMGSGAGNGGWEQIEMEDMLGEDSEED</sequence>
<accession>A0A6A6AGT0</accession>